<dbReference type="PANTHER" id="PTHR20873:SF0">
    <property type="entry name" value="L-SERYL-TRNA(SEC) KINASE"/>
    <property type="match status" value="1"/>
</dbReference>
<evidence type="ECO:0000256" key="2">
    <source>
        <dbReference type="ARBA" id="ARBA00022840"/>
    </source>
</evidence>
<dbReference type="GeneID" id="8249162"/>
<dbReference type="InterPro" id="IPR052648">
    <property type="entry name" value="Ser-tRNA(Sec)_kinase"/>
</dbReference>
<dbReference type="Gene3D" id="3.40.50.300">
    <property type="entry name" value="P-loop containing nucleotide triphosphate hydrolases"/>
    <property type="match status" value="1"/>
</dbReference>
<dbReference type="Proteomes" id="UP000002009">
    <property type="component" value="Chromosome 14"/>
</dbReference>
<evidence type="ECO:0000313" key="4">
    <source>
        <dbReference type="EMBL" id="ACO67282.1"/>
    </source>
</evidence>
<keyword evidence="1" id="KW-0547">Nucleotide-binding</keyword>
<proteinExistence type="predicted"/>
<feature type="compositionally biased region" description="Acidic residues" evidence="3">
    <location>
        <begin position="202"/>
        <end position="216"/>
    </location>
</feature>
<dbReference type="AlphaFoldDB" id="C1EHE3"/>
<protein>
    <submittedName>
        <fullName evidence="4">Uncharacterized protein</fullName>
    </submittedName>
</protein>
<reference evidence="4 5" key="1">
    <citation type="journal article" date="2009" name="Science">
        <title>Green evolution and dynamic adaptations revealed by genomes of the marine picoeukaryotes Micromonas.</title>
        <authorList>
            <person name="Worden A.Z."/>
            <person name="Lee J.H."/>
            <person name="Mock T."/>
            <person name="Rouze P."/>
            <person name="Simmons M.P."/>
            <person name="Aerts A.L."/>
            <person name="Allen A.E."/>
            <person name="Cuvelier M.L."/>
            <person name="Derelle E."/>
            <person name="Everett M.V."/>
            <person name="Foulon E."/>
            <person name="Grimwood J."/>
            <person name="Gundlach H."/>
            <person name="Henrissat B."/>
            <person name="Napoli C."/>
            <person name="McDonald S.M."/>
            <person name="Parker M.S."/>
            <person name="Rombauts S."/>
            <person name="Salamov A."/>
            <person name="Von Dassow P."/>
            <person name="Badger J.H."/>
            <person name="Coutinho P.M."/>
            <person name="Demir E."/>
            <person name="Dubchak I."/>
            <person name="Gentemann C."/>
            <person name="Eikrem W."/>
            <person name="Gready J.E."/>
            <person name="John U."/>
            <person name="Lanier W."/>
            <person name="Lindquist E.A."/>
            <person name="Lucas S."/>
            <person name="Mayer K.F."/>
            <person name="Moreau H."/>
            <person name="Not F."/>
            <person name="Otillar R."/>
            <person name="Panaud O."/>
            <person name="Pangilinan J."/>
            <person name="Paulsen I."/>
            <person name="Piegu B."/>
            <person name="Poliakov A."/>
            <person name="Robbens S."/>
            <person name="Schmutz J."/>
            <person name="Toulza E."/>
            <person name="Wyss T."/>
            <person name="Zelensky A."/>
            <person name="Zhou K."/>
            <person name="Armbrust E.V."/>
            <person name="Bhattacharya D."/>
            <person name="Goodenough U.W."/>
            <person name="Van de Peer Y."/>
            <person name="Grigoriev I.V."/>
        </authorList>
    </citation>
    <scope>NUCLEOTIDE SEQUENCE [LARGE SCALE GENOMIC DNA]</scope>
    <source>
        <strain evidence="5">RCC299 / NOUM17</strain>
    </source>
</reference>
<dbReference type="OMA" id="YERISFD"/>
<dbReference type="EMBL" id="CP001332">
    <property type="protein sequence ID" value="ACO67282.1"/>
    <property type="molecule type" value="Genomic_DNA"/>
</dbReference>
<gene>
    <name evidence="4" type="ORF">MICPUN_64194</name>
</gene>
<sequence>MGDSRPSPSPPDGRARVCLLCTCGLPGAGKSTLARRIAARAVATGDVARADVVSFDDVEREVRLETARARGTTRDAARGFDAQAWRDSRKLALARVDALLASDDDADASDGVGRGRRLVIADDNFYYASMRYQAHQLARRARAAHVQLYVNVPVELARARNERRAANEIVPRVAFDRMANAFEPPDPRKRTFELPTVRTDDADADDDRYDRYDDDDDNRDAHDAWGLVWDAWGAPPRLPITEEEREALRMKGMDANARSAVHALDLRSRRALGDAMRRVSSVAGGPGRRADASVALNAARKEMLDAVRERSKGKKGRGGEEEAGADEFEALDLASFVMAREDAFAELCEGFGGDGGAGGA</sequence>
<dbReference type="KEGG" id="mis:MICPUN_64194"/>
<dbReference type="GO" id="GO:0016301">
    <property type="term" value="F:kinase activity"/>
    <property type="evidence" value="ECO:0007669"/>
    <property type="project" value="TreeGrafter"/>
</dbReference>
<dbReference type="PANTHER" id="PTHR20873">
    <property type="entry name" value="L-SERYL-TRNA(SEC) KINASE"/>
    <property type="match status" value="1"/>
</dbReference>
<keyword evidence="2" id="KW-0067">ATP-binding</keyword>
<dbReference type="Pfam" id="PF08433">
    <property type="entry name" value="KTI12"/>
    <property type="match status" value="1"/>
</dbReference>
<feature type="region of interest" description="Disordered" evidence="3">
    <location>
        <begin position="184"/>
        <end position="216"/>
    </location>
</feature>
<evidence type="ECO:0000256" key="1">
    <source>
        <dbReference type="ARBA" id="ARBA00022741"/>
    </source>
</evidence>
<keyword evidence="5" id="KW-1185">Reference proteome</keyword>
<organism evidence="4 5">
    <name type="scientific">Micromonas commoda (strain RCC299 / NOUM17 / CCMP2709)</name>
    <name type="common">Picoplanktonic green alga</name>
    <dbReference type="NCBI Taxonomy" id="296587"/>
    <lineage>
        <taxon>Eukaryota</taxon>
        <taxon>Viridiplantae</taxon>
        <taxon>Chlorophyta</taxon>
        <taxon>Mamiellophyceae</taxon>
        <taxon>Mamiellales</taxon>
        <taxon>Mamiellaceae</taxon>
        <taxon>Micromonas</taxon>
    </lineage>
</organism>
<dbReference type="SUPFAM" id="SSF52540">
    <property type="entry name" value="P-loop containing nucleoside triphosphate hydrolases"/>
    <property type="match status" value="1"/>
</dbReference>
<accession>C1EHE3</accession>
<evidence type="ECO:0000256" key="3">
    <source>
        <dbReference type="SAM" id="MobiDB-lite"/>
    </source>
</evidence>
<dbReference type="GO" id="GO:0000049">
    <property type="term" value="F:tRNA binding"/>
    <property type="evidence" value="ECO:0007669"/>
    <property type="project" value="TreeGrafter"/>
</dbReference>
<dbReference type="GO" id="GO:0005524">
    <property type="term" value="F:ATP binding"/>
    <property type="evidence" value="ECO:0007669"/>
    <property type="project" value="UniProtKB-KW"/>
</dbReference>
<evidence type="ECO:0000313" key="5">
    <source>
        <dbReference type="Proteomes" id="UP000002009"/>
    </source>
</evidence>
<dbReference type="InterPro" id="IPR027417">
    <property type="entry name" value="P-loop_NTPase"/>
</dbReference>
<dbReference type="eggNOG" id="KOG4622">
    <property type="taxonomic scope" value="Eukaryota"/>
</dbReference>
<dbReference type="RefSeq" id="XP_002506024.1">
    <property type="nucleotide sequence ID" value="XM_002505978.1"/>
</dbReference>
<feature type="region of interest" description="Disordered" evidence="3">
    <location>
        <begin position="306"/>
        <end position="326"/>
    </location>
</feature>
<dbReference type="STRING" id="296587.C1EHE3"/>
<name>C1EHE3_MICCC</name>
<dbReference type="InParanoid" id="C1EHE3"/>
<dbReference type="OrthoDB" id="549411at2759"/>
<dbReference type="InterPro" id="IPR013641">
    <property type="entry name" value="KTI12/PSTK"/>
</dbReference>